<dbReference type="Proteomes" id="UP000008942">
    <property type="component" value="Unassembled WGS sequence"/>
</dbReference>
<evidence type="ECO:0000313" key="2">
    <source>
        <dbReference type="EMBL" id="EJF84036.1"/>
    </source>
</evidence>
<dbReference type="InterPro" id="IPR029063">
    <property type="entry name" value="SAM-dependent_MTases_sf"/>
</dbReference>
<name>A0ABN0GKM7_BAREL</name>
<organism evidence="2 3">
    <name type="scientific">Bartonella elizabethae Re6043vi</name>
    <dbReference type="NCBI Taxonomy" id="1094554"/>
    <lineage>
        <taxon>Bacteria</taxon>
        <taxon>Pseudomonadati</taxon>
        <taxon>Pseudomonadota</taxon>
        <taxon>Alphaproteobacteria</taxon>
        <taxon>Hyphomicrobiales</taxon>
        <taxon>Bartonellaceae</taxon>
        <taxon>Bartonella</taxon>
    </lineage>
</organism>
<gene>
    <name evidence="2" type="ORF">MCU_00704</name>
</gene>
<proteinExistence type="predicted"/>
<dbReference type="EMBL" id="AILW01000003">
    <property type="protein sequence ID" value="EJF84036.1"/>
    <property type="molecule type" value="Genomic_DNA"/>
</dbReference>
<accession>A0ABN0GKM7</accession>
<feature type="transmembrane region" description="Helical" evidence="1">
    <location>
        <begin position="80"/>
        <end position="101"/>
    </location>
</feature>
<comment type="caution">
    <text evidence="2">The sequence shown here is derived from an EMBL/GenBank/DDBJ whole genome shotgun (WGS) entry which is preliminary data.</text>
</comment>
<keyword evidence="3" id="KW-1185">Reference proteome</keyword>
<keyword evidence="1" id="KW-0472">Membrane</keyword>
<reference evidence="2 3" key="1">
    <citation type="submission" date="2012-03" db="EMBL/GenBank/DDBJ databases">
        <title>The Genome Sequence of Bartonella elizabethae Re6043vi.</title>
        <authorList>
            <consortium name="The Broad Institute Genome Sequencing Platform"/>
            <consortium name="The Broad Institute Genome Sequencing Center for Infectious Disease"/>
            <person name="Feldgarden M."/>
            <person name="Kirby J."/>
            <person name="Kosoy M."/>
            <person name="Birtles R."/>
            <person name="Probert W.S."/>
            <person name="Chiaraviglio L."/>
            <person name="Young S.K."/>
            <person name="Zeng Q."/>
            <person name="Gargeya S."/>
            <person name="Fitzgerald M."/>
            <person name="Haas B."/>
            <person name="Abouelleil A."/>
            <person name="Alvarado L."/>
            <person name="Arachchi H.M."/>
            <person name="Berlin A."/>
            <person name="Chapman S.B."/>
            <person name="Gearin G."/>
            <person name="Goldberg J."/>
            <person name="Griggs A."/>
            <person name="Gujja S."/>
            <person name="Hansen M."/>
            <person name="Heiman D."/>
            <person name="Howarth C."/>
            <person name="Larimer J."/>
            <person name="Lui A."/>
            <person name="MacDonald P.J.P."/>
            <person name="McCowen C."/>
            <person name="Montmayeur A."/>
            <person name="Murphy C."/>
            <person name="Neiman D."/>
            <person name="Pearson M."/>
            <person name="Priest M."/>
            <person name="Roberts A."/>
            <person name="Saif S."/>
            <person name="Shea T."/>
            <person name="Sisk P."/>
            <person name="Stolte C."/>
            <person name="Sykes S."/>
            <person name="Wortman J."/>
            <person name="Nusbaum C."/>
            <person name="Birren B."/>
        </authorList>
    </citation>
    <scope>NUCLEOTIDE SEQUENCE [LARGE SCALE GENOMIC DNA]</scope>
    <source>
        <strain evidence="2 3">Re6043vi</strain>
    </source>
</reference>
<protein>
    <submittedName>
        <fullName evidence="2">Uncharacterized protein</fullName>
    </submittedName>
</protein>
<evidence type="ECO:0000313" key="3">
    <source>
        <dbReference type="Proteomes" id="UP000008942"/>
    </source>
</evidence>
<keyword evidence="1" id="KW-0812">Transmembrane</keyword>
<evidence type="ECO:0000256" key="1">
    <source>
        <dbReference type="SAM" id="Phobius"/>
    </source>
</evidence>
<sequence>MSSREAFERLRTQDPKTLTDLERALRFLYLQRLSFGGKVAKQTFGVDPHRGARFNSLKLEASLKLIYRRLAGVTIEHLDWFEFILGAMIVPTSCFTLIRLIGVLRITMARICLSERIIRGCPHCLHN</sequence>
<keyword evidence="1" id="KW-1133">Transmembrane helix</keyword>
<dbReference type="SUPFAM" id="SSF53335">
    <property type="entry name" value="S-adenosyl-L-methionine-dependent methyltransferases"/>
    <property type="match status" value="1"/>
</dbReference>